<sequence length="176" mass="19455">MKHLKKITFIFLTFLLTACSSNDDSKTLEANFIQVGESSFEMKTAVVEPSLNSVFLSLTNNTEAEIIASFSGTTFNNVDYFSARINAFDLLTGETYNLDAISRVEFIVDGDVIDSEFENGFSQFYKSGSNSNLEVVAGSITVIDYAVDVISLSFSFTRSDGVEITGVYEGDYLYFD</sequence>
<comment type="caution">
    <text evidence="1">The sequence shown here is derived from an EMBL/GenBank/DDBJ whole genome shotgun (WGS) entry which is preliminary data.</text>
</comment>
<dbReference type="OrthoDB" id="1346821at2"/>
<dbReference type="Proteomes" id="UP000032361">
    <property type="component" value="Unassembled WGS sequence"/>
</dbReference>
<keyword evidence="2" id="KW-1185">Reference proteome</keyword>
<dbReference type="EMBL" id="JTDV01000001">
    <property type="protein sequence ID" value="KJD34264.1"/>
    <property type="molecule type" value="Genomic_DNA"/>
</dbReference>
<reference evidence="1 2" key="1">
    <citation type="journal article" date="2015" name="Antonie Van Leeuwenhoek">
        <title>Tamlana nanhaiensis sp. nov., isolated from surface seawater collected from the South China Sea.</title>
        <authorList>
            <person name="Liu X."/>
            <person name="Lai Q."/>
            <person name="Du Y."/>
            <person name="Li G."/>
            <person name="Sun F."/>
            <person name="Shao Z."/>
        </authorList>
    </citation>
    <scope>NUCLEOTIDE SEQUENCE [LARGE SCALE GENOMIC DNA]</scope>
    <source>
        <strain evidence="1 2">FHC16</strain>
    </source>
</reference>
<evidence type="ECO:0000313" key="2">
    <source>
        <dbReference type="Proteomes" id="UP000032361"/>
    </source>
</evidence>
<proteinExistence type="predicted"/>
<dbReference type="PATRIC" id="fig|1382798.3.peg.16"/>
<evidence type="ECO:0000313" key="1">
    <source>
        <dbReference type="EMBL" id="KJD34264.1"/>
    </source>
</evidence>
<organism evidence="1 2">
    <name type="scientific">Neotamlana nanhaiensis</name>
    <dbReference type="NCBI Taxonomy" id="1382798"/>
    <lineage>
        <taxon>Bacteria</taxon>
        <taxon>Pseudomonadati</taxon>
        <taxon>Bacteroidota</taxon>
        <taxon>Flavobacteriia</taxon>
        <taxon>Flavobacteriales</taxon>
        <taxon>Flavobacteriaceae</taxon>
        <taxon>Neotamlana</taxon>
    </lineage>
</organism>
<name>A0A0D7W5G4_9FLAO</name>
<dbReference type="AlphaFoldDB" id="A0A0D7W5G4"/>
<dbReference type="RefSeq" id="WP_044624645.1">
    <property type="nucleotide sequence ID" value="NZ_JTDV01000001.1"/>
</dbReference>
<accession>A0A0D7W5G4</accession>
<protein>
    <submittedName>
        <fullName evidence="1">Uncharacterized protein</fullName>
    </submittedName>
</protein>
<dbReference type="PROSITE" id="PS51257">
    <property type="entry name" value="PROKAR_LIPOPROTEIN"/>
    <property type="match status" value="1"/>
</dbReference>
<gene>
    <name evidence="1" type="ORF">PK35_00075</name>
</gene>